<dbReference type="InterPro" id="IPR000551">
    <property type="entry name" value="MerR-type_HTH_dom"/>
</dbReference>
<reference evidence="7" key="1">
    <citation type="journal article" date="2023" name="Int. J. Syst. Evol. Microbiol.">
        <title>&lt;i&gt;Holtiella tumoricola&lt;/i&gt; gen. nov. sp. nov., isolated from a human clinical sample.</title>
        <authorList>
            <person name="Allen-Vercoe E."/>
            <person name="Daigneault M.C."/>
            <person name="Vancuren S.J."/>
            <person name="Cochrane K."/>
            <person name="O'Neal L.L."/>
            <person name="Sankaranarayanan K."/>
            <person name="Lawson P.A."/>
        </authorList>
    </citation>
    <scope>NUCLEOTIDE SEQUENCE</scope>
    <source>
        <strain evidence="7">CC70A</strain>
    </source>
</reference>
<organism evidence="7 8">
    <name type="scientific">Holtiella tumoricola</name>
    <dbReference type="NCBI Taxonomy" id="3018743"/>
    <lineage>
        <taxon>Bacteria</taxon>
        <taxon>Bacillati</taxon>
        <taxon>Bacillota</taxon>
        <taxon>Clostridia</taxon>
        <taxon>Lachnospirales</taxon>
        <taxon>Cellulosilyticaceae</taxon>
        <taxon>Holtiella</taxon>
    </lineage>
</organism>
<proteinExistence type="predicted"/>
<gene>
    <name evidence="7" type="ORF">PBV87_11695</name>
</gene>
<comment type="caution">
    <text evidence="7">The sequence shown here is derived from an EMBL/GenBank/DDBJ whole genome shotgun (WGS) entry which is preliminary data.</text>
</comment>
<dbReference type="InterPro" id="IPR009061">
    <property type="entry name" value="DNA-bd_dom_put_sf"/>
</dbReference>
<dbReference type="InterPro" id="IPR047057">
    <property type="entry name" value="MerR_fam"/>
</dbReference>
<dbReference type="PANTHER" id="PTHR30204:SF69">
    <property type="entry name" value="MERR-FAMILY TRANSCRIPTIONAL REGULATOR"/>
    <property type="match status" value="1"/>
</dbReference>
<dbReference type="AlphaFoldDB" id="A0AA42DNM3"/>
<dbReference type="RefSeq" id="WP_271012420.1">
    <property type="nucleotide sequence ID" value="NZ_JAQIFT010000045.1"/>
</dbReference>
<evidence type="ECO:0000313" key="8">
    <source>
        <dbReference type="Proteomes" id="UP001169242"/>
    </source>
</evidence>
<feature type="domain" description="HTH merR-type" evidence="6">
    <location>
        <begin position="2"/>
        <end position="71"/>
    </location>
</feature>
<dbReference type="Pfam" id="PF13411">
    <property type="entry name" value="MerR_1"/>
    <property type="match status" value="1"/>
</dbReference>
<dbReference type="PRINTS" id="PR00040">
    <property type="entry name" value="HTHMERR"/>
</dbReference>
<keyword evidence="1" id="KW-0678">Repressor</keyword>
<keyword evidence="4" id="KW-0804">Transcription</keyword>
<keyword evidence="5" id="KW-0175">Coiled coil</keyword>
<evidence type="ECO:0000256" key="2">
    <source>
        <dbReference type="ARBA" id="ARBA00023015"/>
    </source>
</evidence>
<feature type="coiled-coil region" evidence="5">
    <location>
        <begin position="83"/>
        <end position="110"/>
    </location>
</feature>
<name>A0AA42DNM3_9FIRM</name>
<dbReference type="PROSITE" id="PS00552">
    <property type="entry name" value="HTH_MERR_1"/>
    <property type="match status" value="1"/>
</dbReference>
<dbReference type="SUPFAM" id="SSF46955">
    <property type="entry name" value="Putative DNA-binding domain"/>
    <property type="match status" value="1"/>
</dbReference>
<dbReference type="Gene3D" id="1.10.1660.10">
    <property type="match status" value="1"/>
</dbReference>
<evidence type="ECO:0000313" key="7">
    <source>
        <dbReference type="EMBL" id="MDA3732147.1"/>
    </source>
</evidence>
<accession>A0AA42DNM3</accession>
<keyword evidence="8" id="KW-1185">Reference proteome</keyword>
<keyword evidence="2" id="KW-0805">Transcription regulation</keyword>
<dbReference type="PROSITE" id="PS50937">
    <property type="entry name" value="HTH_MERR_2"/>
    <property type="match status" value="1"/>
</dbReference>
<sequence length="122" mass="14372">MAYTIGKVAERVGLSTYTLRYYEKEGLLPGIQKNGQGIRIYQEDDIFWIELIKCLKETGMSIADIHYIVELSMEGEHTIPQRKQILNAHKRQLQEQMEIIQRSVHKIDKKIEWYDGKTKECE</sequence>
<keyword evidence="3" id="KW-0238">DNA-binding</keyword>
<evidence type="ECO:0000256" key="5">
    <source>
        <dbReference type="SAM" id="Coils"/>
    </source>
</evidence>
<evidence type="ECO:0000256" key="3">
    <source>
        <dbReference type="ARBA" id="ARBA00023125"/>
    </source>
</evidence>
<dbReference type="GO" id="GO:0003700">
    <property type="term" value="F:DNA-binding transcription factor activity"/>
    <property type="evidence" value="ECO:0007669"/>
    <property type="project" value="InterPro"/>
</dbReference>
<dbReference type="Proteomes" id="UP001169242">
    <property type="component" value="Unassembled WGS sequence"/>
</dbReference>
<evidence type="ECO:0000259" key="6">
    <source>
        <dbReference type="PROSITE" id="PS50937"/>
    </source>
</evidence>
<dbReference type="CDD" id="cd01109">
    <property type="entry name" value="HTH_YyaN"/>
    <property type="match status" value="1"/>
</dbReference>
<evidence type="ECO:0000256" key="1">
    <source>
        <dbReference type="ARBA" id="ARBA00022491"/>
    </source>
</evidence>
<dbReference type="GO" id="GO:0003677">
    <property type="term" value="F:DNA binding"/>
    <property type="evidence" value="ECO:0007669"/>
    <property type="project" value="UniProtKB-KW"/>
</dbReference>
<protein>
    <submittedName>
        <fullName evidence="7">MerR family transcriptional regulator</fullName>
    </submittedName>
</protein>
<dbReference type="EMBL" id="JAQIFT010000045">
    <property type="protein sequence ID" value="MDA3732147.1"/>
    <property type="molecule type" value="Genomic_DNA"/>
</dbReference>
<dbReference type="PANTHER" id="PTHR30204">
    <property type="entry name" value="REDOX-CYCLING DRUG-SENSING TRANSCRIPTIONAL ACTIVATOR SOXR"/>
    <property type="match status" value="1"/>
</dbReference>
<dbReference type="SMART" id="SM00422">
    <property type="entry name" value="HTH_MERR"/>
    <property type="match status" value="1"/>
</dbReference>
<evidence type="ECO:0000256" key="4">
    <source>
        <dbReference type="ARBA" id="ARBA00023163"/>
    </source>
</evidence>